<name>A0A8J5HPX1_ZINOF</name>
<dbReference type="InterPro" id="IPR011009">
    <property type="entry name" value="Kinase-like_dom_sf"/>
</dbReference>
<dbReference type="EMBL" id="JACMSC010000003">
    <property type="protein sequence ID" value="KAG6530609.1"/>
    <property type="molecule type" value="Genomic_DNA"/>
</dbReference>
<dbReference type="PANTHER" id="PTHR46008:SF2">
    <property type="entry name" value="LEAF RUST 10 DISEASE-RESISTANCE LOCUS RECEPTOR-LIKE PROTEIN KINASE-LIKE 1.4"/>
    <property type="match status" value="1"/>
</dbReference>
<dbReference type="PANTHER" id="PTHR46008">
    <property type="entry name" value="LEAF RUST 10 DISEASE-RESISTANCE LOCUS RECEPTOR-LIKE PROTEIN KINASE-LIKE 1.4"/>
    <property type="match status" value="1"/>
</dbReference>
<feature type="region of interest" description="Disordered" evidence="3">
    <location>
        <begin position="1"/>
        <end position="36"/>
    </location>
</feature>
<organism evidence="4 5">
    <name type="scientific">Zingiber officinale</name>
    <name type="common">Ginger</name>
    <name type="synonym">Amomum zingiber</name>
    <dbReference type="NCBI Taxonomy" id="94328"/>
    <lineage>
        <taxon>Eukaryota</taxon>
        <taxon>Viridiplantae</taxon>
        <taxon>Streptophyta</taxon>
        <taxon>Embryophyta</taxon>
        <taxon>Tracheophyta</taxon>
        <taxon>Spermatophyta</taxon>
        <taxon>Magnoliopsida</taxon>
        <taxon>Liliopsida</taxon>
        <taxon>Zingiberales</taxon>
        <taxon>Zingiberaceae</taxon>
        <taxon>Zingiber</taxon>
    </lineage>
</organism>
<feature type="compositionally biased region" description="Basic and acidic residues" evidence="3">
    <location>
        <begin position="183"/>
        <end position="198"/>
    </location>
</feature>
<proteinExistence type="predicted"/>
<keyword evidence="2" id="KW-0067">ATP-binding</keyword>
<evidence type="ECO:0008006" key="6">
    <source>
        <dbReference type="Google" id="ProtNLM"/>
    </source>
</evidence>
<evidence type="ECO:0000313" key="5">
    <source>
        <dbReference type="Proteomes" id="UP000734854"/>
    </source>
</evidence>
<comment type="caution">
    <text evidence="4">The sequence shown here is derived from an EMBL/GenBank/DDBJ whole genome shotgun (WGS) entry which is preliminary data.</text>
</comment>
<protein>
    <recommendedName>
        <fullName evidence="6">Protein kinase domain-containing protein</fullName>
    </recommendedName>
</protein>
<feature type="compositionally biased region" description="Low complexity" evidence="3">
    <location>
        <begin position="9"/>
        <end position="36"/>
    </location>
</feature>
<feature type="region of interest" description="Disordered" evidence="3">
    <location>
        <begin position="156"/>
        <end position="198"/>
    </location>
</feature>
<dbReference type="AlphaFoldDB" id="A0A8J5HPX1"/>
<keyword evidence="5" id="KW-1185">Reference proteome</keyword>
<dbReference type="Gene3D" id="3.30.200.20">
    <property type="entry name" value="Phosphorylase Kinase, domain 1"/>
    <property type="match status" value="1"/>
</dbReference>
<reference evidence="4 5" key="1">
    <citation type="submission" date="2020-08" db="EMBL/GenBank/DDBJ databases">
        <title>Plant Genome Project.</title>
        <authorList>
            <person name="Zhang R.-G."/>
        </authorList>
    </citation>
    <scope>NUCLEOTIDE SEQUENCE [LARGE SCALE GENOMIC DNA]</scope>
    <source>
        <tissue evidence="4">Rhizome</tissue>
    </source>
</reference>
<dbReference type="Proteomes" id="UP000734854">
    <property type="component" value="Unassembled WGS sequence"/>
</dbReference>
<sequence>MSSCDYATRRGGTSASSPSTTVGSPTPRSPARSYRPYPREVECASLEIPIPCSSPPIPVANVAVGNPGYLFQFRELQIATNGFNSKNSLCKGGFGNVYKGKLQNKTLIAVKRLNDDGDARWCRKVEQRWPPAEAFAGEEAVSTAGTHIAACAGEEEEEEANKEVEVGPHHGCRHASYAEAEANSEKLRERAMERDVGG</sequence>
<accession>A0A8J5HPX1</accession>
<evidence type="ECO:0000313" key="4">
    <source>
        <dbReference type="EMBL" id="KAG6530609.1"/>
    </source>
</evidence>
<gene>
    <name evidence="4" type="ORF">ZIOFF_012850</name>
</gene>
<keyword evidence="1" id="KW-0547">Nucleotide-binding</keyword>
<evidence type="ECO:0000256" key="3">
    <source>
        <dbReference type="SAM" id="MobiDB-lite"/>
    </source>
</evidence>
<dbReference type="SUPFAM" id="SSF56112">
    <property type="entry name" value="Protein kinase-like (PK-like)"/>
    <property type="match status" value="1"/>
</dbReference>
<dbReference type="GO" id="GO:0016301">
    <property type="term" value="F:kinase activity"/>
    <property type="evidence" value="ECO:0007669"/>
    <property type="project" value="TreeGrafter"/>
</dbReference>
<evidence type="ECO:0000256" key="2">
    <source>
        <dbReference type="ARBA" id="ARBA00022840"/>
    </source>
</evidence>
<dbReference type="GO" id="GO:0005524">
    <property type="term" value="F:ATP binding"/>
    <property type="evidence" value="ECO:0007669"/>
    <property type="project" value="UniProtKB-KW"/>
</dbReference>
<evidence type="ECO:0000256" key="1">
    <source>
        <dbReference type="ARBA" id="ARBA00022741"/>
    </source>
</evidence>